<evidence type="ECO:0000256" key="1">
    <source>
        <dbReference type="ARBA" id="ARBA00004571"/>
    </source>
</evidence>
<dbReference type="PANTHER" id="PTHR47234">
    <property type="match status" value="1"/>
</dbReference>
<dbReference type="PROSITE" id="PS52016">
    <property type="entry name" value="TONB_DEPENDENT_REC_3"/>
    <property type="match status" value="1"/>
</dbReference>
<dbReference type="Pfam" id="PF00593">
    <property type="entry name" value="TonB_dep_Rec_b-barrel"/>
    <property type="match status" value="1"/>
</dbReference>
<evidence type="ECO:0000313" key="13">
    <source>
        <dbReference type="EMBL" id="MBB3955639.1"/>
    </source>
</evidence>
<keyword evidence="7 8" id="KW-0998">Cell outer membrane</keyword>
<evidence type="ECO:0000256" key="10">
    <source>
        <dbReference type="SAM" id="SignalP"/>
    </source>
</evidence>
<keyword evidence="2 8" id="KW-0813">Transport</keyword>
<dbReference type="EMBL" id="JACIDX010000009">
    <property type="protein sequence ID" value="MBB3955639.1"/>
    <property type="molecule type" value="Genomic_DNA"/>
</dbReference>
<dbReference type="InterPro" id="IPR012910">
    <property type="entry name" value="Plug_dom"/>
</dbReference>
<dbReference type="InterPro" id="IPR037066">
    <property type="entry name" value="Plug_dom_sf"/>
</dbReference>
<keyword evidence="3 8" id="KW-1134">Transmembrane beta strand</keyword>
<protein>
    <submittedName>
        <fullName evidence="13">Outer membrane receptor protein involved in Fe transport</fullName>
    </submittedName>
</protein>
<keyword evidence="14" id="KW-1185">Reference proteome</keyword>
<evidence type="ECO:0000256" key="5">
    <source>
        <dbReference type="ARBA" id="ARBA00023077"/>
    </source>
</evidence>
<evidence type="ECO:0000256" key="7">
    <source>
        <dbReference type="ARBA" id="ARBA00023237"/>
    </source>
</evidence>
<evidence type="ECO:0000256" key="3">
    <source>
        <dbReference type="ARBA" id="ARBA00022452"/>
    </source>
</evidence>
<dbReference type="Pfam" id="PF07715">
    <property type="entry name" value="Plug"/>
    <property type="match status" value="1"/>
</dbReference>
<keyword evidence="10" id="KW-0732">Signal</keyword>
<comment type="similarity">
    <text evidence="8 9">Belongs to the TonB-dependent receptor family.</text>
</comment>
<evidence type="ECO:0000259" key="12">
    <source>
        <dbReference type="Pfam" id="PF07715"/>
    </source>
</evidence>
<keyword evidence="6 8" id="KW-0472">Membrane</keyword>
<feature type="signal peptide" evidence="10">
    <location>
        <begin position="1"/>
        <end position="24"/>
    </location>
</feature>
<dbReference type="PANTHER" id="PTHR47234:SF2">
    <property type="entry name" value="TONB-DEPENDENT RECEPTOR"/>
    <property type="match status" value="1"/>
</dbReference>
<evidence type="ECO:0000256" key="2">
    <source>
        <dbReference type="ARBA" id="ARBA00022448"/>
    </source>
</evidence>
<dbReference type="Gene3D" id="2.40.170.20">
    <property type="entry name" value="TonB-dependent receptor, beta-barrel domain"/>
    <property type="match status" value="1"/>
</dbReference>
<keyword evidence="5 9" id="KW-0798">TonB box</keyword>
<feature type="domain" description="TonB-dependent receptor plug" evidence="12">
    <location>
        <begin position="52"/>
        <end position="162"/>
    </location>
</feature>
<evidence type="ECO:0000256" key="8">
    <source>
        <dbReference type="PROSITE-ProRule" id="PRU01360"/>
    </source>
</evidence>
<organism evidence="13 14">
    <name type="scientific">Novosphingobium sediminicola</name>
    <dbReference type="NCBI Taxonomy" id="563162"/>
    <lineage>
        <taxon>Bacteria</taxon>
        <taxon>Pseudomonadati</taxon>
        <taxon>Pseudomonadota</taxon>
        <taxon>Alphaproteobacteria</taxon>
        <taxon>Sphingomonadales</taxon>
        <taxon>Sphingomonadaceae</taxon>
        <taxon>Novosphingobium</taxon>
    </lineage>
</organism>
<dbReference type="InterPro" id="IPR039426">
    <property type="entry name" value="TonB-dep_rcpt-like"/>
</dbReference>
<evidence type="ECO:0000256" key="6">
    <source>
        <dbReference type="ARBA" id="ARBA00023136"/>
    </source>
</evidence>
<dbReference type="SUPFAM" id="SSF56935">
    <property type="entry name" value="Porins"/>
    <property type="match status" value="1"/>
</dbReference>
<comment type="caution">
    <text evidence="13">The sequence shown here is derived from an EMBL/GenBank/DDBJ whole genome shotgun (WGS) entry which is preliminary data.</text>
</comment>
<proteinExistence type="inferred from homology"/>
<sequence>MPKYTRLLLGSSLISFVCANPALAQQSSDQAKPAEIVVTGSRIARQDYVAQSPIVTVSPAAIQNSGTPTIDSYLLQMPSFGVGTGGFSNGSSGGLGIGQANLNLRGLGTVRTLVLLDGRRMEPGNAQSVVDINTIPTSALQGVEVITGGASATYGSDAIAGVVNFKLRHRFSGFEASAQMGISELGDAPNRQFSAITGRDFADGRGHVILSGEYADRGAIGFRDRAFSTPTGNLAPQMGNGFYSPSGTNLPSQSVVNTIFGSYGYVAGTMPRTGNFGINGDGTLYRSQAPGTNYKPNGDPCVVNNGAAGFGYDGNCTNRLQNPMHRWAALTRAEYEVSDKLTVFGQFQFAHSLARSQGSHAQLNAVGATGVNVPVTNPFVQANTALAAVLASRTNPTAPFAFVKRFEEAGPRAFSSATDTLQATLGANGKLSPAWSYDAYATYGQTTADDRNTSGSVSLSAVNQLLNAADGGASLCTGGFNIFGPNPVSQSCIDYVSRKTLSSTKITQTELSASLTGSLFKLPAGDVKVNVGGTYRRNTFRVNPDPSLLAGDIAAVSAIANTVGSTNVWEGSIEALIPVLAKLPLVESFNITAGYRYSHYNLAGGNSTYKINFDWRVASPLLLRGGYQRAVRAPNIGELFLPQASTVANIGAAPSSGDPCNAAGTLRNGANGAQVLALCLAQGMPNSITSSFTQANIGVGATTAGNRALQPETATSFTLGAVFQPTMAGEALRRISLSVDYYNIAINNTIGQIVGQNILNKCYNTDGSNPTYDPNNMFCQLITRSNTTGQITNLYQPLLNLGGYKTDGIDAAFDWALPLASLGMGEKAGTLTLNLNVSWLNSFRIQALPAAAWQNYLGTISGTDTYARWKWSGQVAYERGAVQVGARWRRMSSFADNSIVTNPASTVAGPGAMQYVDLFARIRSKSGFEFRFGVTNVADTQPPQVGATAGFTNQALYDVIGRAYYAGIRFHL</sequence>
<evidence type="ECO:0000313" key="14">
    <source>
        <dbReference type="Proteomes" id="UP000548867"/>
    </source>
</evidence>
<evidence type="ECO:0000259" key="11">
    <source>
        <dbReference type="Pfam" id="PF00593"/>
    </source>
</evidence>
<accession>A0A7W6CJ83</accession>
<name>A0A7W6CJ83_9SPHN</name>
<comment type="subcellular location">
    <subcellularLocation>
        <location evidence="1 8">Cell outer membrane</location>
        <topology evidence="1 8">Multi-pass membrane protein</topology>
    </subcellularLocation>
</comment>
<dbReference type="RefSeq" id="WP_183626111.1">
    <property type="nucleotide sequence ID" value="NZ_JACIDX010000009.1"/>
</dbReference>
<dbReference type="Proteomes" id="UP000548867">
    <property type="component" value="Unassembled WGS sequence"/>
</dbReference>
<evidence type="ECO:0000256" key="4">
    <source>
        <dbReference type="ARBA" id="ARBA00022692"/>
    </source>
</evidence>
<feature type="domain" description="TonB-dependent receptor-like beta-barrel" evidence="11">
    <location>
        <begin position="412"/>
        <end position="937"/>
    </location>
</feature>
<reference evidence="13 14" key="1">
    <citation type="submission" date="2020-08" db="EMBL/GenBank/DDBJ databases">
        <title>Genomic Encyclopedia of Type Strains, Phase IV (KMG-IV): sequencing the most valuable type-strain genomes for metagenomic binning, comparative biology and taxonomic classification.</title>
        <authorList>
            <person name="Goeker M."/>
        </authorList>
    </citation>
    <scope>NUCLEOTIDE SEQUENCE [LARGE SCALE GENOMIC DNA]</scope>
    <source>
        <strain evidence="13 14">DSM 27057</strain>
    </source>
</reference>
<gene>
    <name evidence="13" type="ORF">GGR38_002595</name>
</gene>
<dbReference type="GO" id="GO:0009279">
    <property type="term" value="C:cell outer membrane"/>
    <property type="evidence" value="ECO:0007669"/>
    <property type="project" value="UniProtKB-SubCell"/>
</dbReference>
<dbReference type="InterPro" id="IPR000531">
    <property type="entry name" value="Beta-barrel_TonB"/>
</dbReference>
<feature type="chain" id="PRO_5031021237" evidence="10">
    <location>
        <begin position="25"/>
        <end position="972"/>
    </location>
</feature>
<dbReference type="InterPro" id="IPR036942">
    <property type="entry name" value="Beta-barrel_TonB_sf"/>
</dbReference>
<keyword evidence="4 8" id="KW-0812">Transmembrane</keyword>
<dbReference type="Gene3D" id="2.170.130.10">
    <property type="entry name" value="TonB-dependent receptor, plug domain"/>
    <property type="match status" value="1"/>
</dbReference>
<evidence type="ECO:0000256" key="9">
    <source>
        <dbReference type="RuleBase" id="RU003357"/>
    </source>
</evidence>
<keyword evidence="13" id="KW-0675">Receptor</keyword>
<dbReference type="AlphaFoldDB" id="A0A7W6CJ83"/>